<accession>A0ABQ9GDC1</accession>
<keyword evidence="2" id="KW-1185">Reference proteome</keyword>
<comment type="caution">
    <text evidence="1">The sequence shown here is derived from an EMBL/GenBank/DDBJ whole genome shotgun (WGS) entry which is preliminary data.</text>
</comment>
<name>A0ABQ9GDC1_9NEOP</name>
<feature type="non-terminal residue" evidence="1">
    <location>
        <position position="151"/>
    </location>
</feature>
<dbReference type="EMBL" id="JARBHB010000013">
    <property type="protein sequence ID" value="KAJ8869443.1"/>
    <property type="molecule type" value="Genomic_DNA"/>
</dbReference>
<protein>
    <submittedName>
        <fullName evidence="1">Uncharacterized protein</fullName>
    </submittedName>
</protein>
<dbReference type="Proteomes" id="UP001159363">
    <property type="component" value="Chromosome 12"/>
</dbReference>
<evidence type="ECO:0000313" key="2">
    <source>
        <dbReference type="Proteomes" id="UP001159363"/>
    </source>
</evidence>
<organism evidence="1 2">
    <name type="scientific">Dryococelus australis</name>
    <dbReference type="NCBI Taxonomy" id="614101"/>
    <lineage>
        <taxon>Eukaryota</taxon>
        <taxon>Metazoa</taxon>
        <taxon>Ecdysozoa</taxon>
        <taxon>Arthropoda</taxon>
        <taxon>Hexapoda</taxon>
        <taxon>Insecta</taxon>
        <taxon>Pterygota</taxon>
        <taxon>Neoptera</taxon>
        <taxon>Polyneoptera</taxon>
        <taxon>Phasmatodea</taxon>
        <taxon>Verophasmatodea</taxon>
        <taxon>Anareolatae</taxon>
        <taxon>Phasmatidae</taxon>
        <taxon>Eurycanthinae</taxon>
        <taxon>Dryococelus</taxon>
    </lineage>
</organism>
<gene>
    <name evidence="1" type="ORF">PR048_028433</name>
</gene>
<evidence type="ECO:0000313" key="1">
    <source>
        <dbReference type="EMBL" id="KAJ8869443.1"/>
    </source>
</evidence>
<sequence>MFTGNWIVLKKCYEDLKDVNHVKAYNDCFCCQNSNKNILKYWMIMVKFLKPGHTYMECDKDFGLIEKCKKFLNNVYVPSDWMDTVKQTLKKFHSVPVTKNDFLSIAALQKYTKISAPKDDDGEAIASHTIRWIRVEKRNPFGMLFKETLND</sequence>
<reference evidence="1 2" key="1">
    <citation type="submission" date="2023-02" db="EMBL/GenBank/DDBJ databases">
        <title>LHISI_Scaffold_Assembly.</title>
        <authorList>
            <person name="Stuart O.P."/>
            <person name="Cleave R."/>
            <person name="Magrath M.J.L."/>
            <person name="Mikheyev A.S."/>
        </authorList>
    </citation>
    <scope>NUCLEOTIDE SEQUENCE [LARGE SCALE GENOMIC DNA]</scope>
    <source>
        <strain evidence="1">Daus_M_001</strain>
        <tissue evidence="1">Leg muscle</tissue>
    </source>
</reference>
<proteinExistence type="predicted"/>